<dbReference type="Pfam" id="PF00005">
    <property type="entry name" value="ABC_tran"/>
    <property type="match status" value="1"/>
</dbReference>
<keyword evidence="1" id="KW-0813">Transport</keyword>
<gene>
    <name evidence="5" type="ORF">ACFQFQ_27760</name>
</gene>
<feature type="domain" description="ABC transporter" evidence="4">
    <location>
        <begin position="29"/>
        <end position="60"/>
    </location>
</feature>
<evidence type="ECO:0000256" key="2">
    <source>
        <dbReference type="ARBA" id="ARBA00022741"/>
    </source>
</evidence>
<evidence type="ECO:0000313" key="6">
    <source>
        <dbReference type="Proteomes" id="UP001596353"/>
    </source>
</evidence>
<dbReference type="InterPro" id="IPR003439">
    <property type="entry name" value="ABC_transporter-like_ATP-bd"/>
</dbReference>
<dbReference type="InterPro" id="IPR051120">
    <property type="entry name" value="ABC_AA/LPS_Transport"/>
</dbReference>
<sequence length="76" mass="7522">MSGAVAQAGQEARLTGTGIHKSFGALPVLNGIDFSLTSNEAVGIIGPNGAGKSTLLGVLVAPPVSRRARSSSTAMT</sequence>
<dbReference type="SUPFAM" id="SSF52540">
    <property type="entry name" value="P-loop containing nucleoside triphosphate hydrolases"/>
    <property type="match status" value="1"/>
</dbReference>
<keyword evidence="2" id="KW-0547">Nucleotide-binding</keyword>
<evidence type="ECO:0000256" key="3">
    <source>
        <dbReference type="ARBA" id="ARBA00022840"/>
    </source>
</evidence>
<organism evidence="5 6">
    <name type="scientific">Sulfitobacter porphyrae</name>
    <dbReference type="NCBI Taxonomy" id="1246864"/>
    <lineage>
        <taxon>Bacteria</taxon>
        <taxon>Pseudomonadati</taxon>
        <taxon>Pseudomonadota</taxon>
        <taxon>Alphaproteobacteria</taxon>
        <taxon>Rhodobacterales</taxon>
        <taxon>Roseobacteraceae</taxon>
        <taxon>Sulfitobacter</taxon>
    </lineage>
</organism>
<protein>
    <submittedName>
        <fullName evidence="5">ATP-binding cassette domain-containing protein</fullName>
    </submittedName>
</protein>
<comment type="caution">
    <text evidence="5">The sequence shown here is derived from an EMBL/GenBank/DDBJ whole genome shotgun (WGS) entry which is preliminary data.</text>
</comment>
<dbReference type="PANTHER" id="PTHR45772">
    <property type="entry name" value="CONSERVED COMPONENT OF ABC TRANSPORTER FOR NATURAL AMINO ACIDS-RELATED"/>
    <property type="match status" value="1"/>
</dbReference>
<evidence type="ECO:0000259" key="4">
    <source>
        <dbReference type="Pfam" id="PF00005"/>
    </source>
</evidence>
<proteinExistence type="predicted"/>
<name>A0ABW2BBN9_9RHOB</name>
<evidence type="ECO:0000256" key="1">
    <source>
        <dbReference type="ARBA" id="ARBA00022448"/>
    </source>
</evidence>
<evidence type="ECO:0000313" key="5">
    <source>
        <dbReference type="EMBL" id="MFC6762479.1"/>
    </source>
</evidence>
<keyword evidence="6" id="KW-1185">Reference proteome</keyword>
<dbReference type="EMBL" id="JBHSWG010000004">
    <property type="protein sequence ID" value="MFC6762479.1"/>
    <property type="molecule type" value="Genomic_DNA"/>
</dbReference>
<dbReference type="GO" id="GO:0005524">
    <property type="term" value="F:ATP binding"/>
    <property type="evidence" value="ECO:0007669"/>
    <property type="project" value="UniProtKB-KW"/>
</dbReference>
<keyword evidence="3 5" id="KW-0067">ATP-binding</keyword>
<dbReference type="InterPro" id="IPR027417">
    <property type="entry name" value="P-loop_NTPase"/>
</dbReference>
<dbReference type="Proteomes" id="UP001596353">
    <property type="component" value="Unassembled WGS sequence"/>
</dbReference>
<reference evidence="6" key="1">
    <citation type="journal article" date="2019" name="Int. J. Syst. Evol. Microbiol.">
        <title>The Global Catalogue of Microorganisms (GCM) 10K type strain sequencing project: providing services to taxonomists for standard genome sequencing and annotation.</title>
        <authorList>
            <consortium name="The Broad Institute Genomics Platform"/>
            <consortium name="The Broad Institute Genome Sequencing Center for Infectious Disease"/>
            <person name="Wu L."/>
            <person name="Ma J."/>
        </authorList>
    </citation>
    <scope>NUCLEOTIDE SEQUENCE [LARGE SCALE GENOMIC DNA]</scope>
    <source>
        <strain evidence="6">CCUG 66188</strain>
    </source>
</reference>
<dbReference type="Gene3D" id="3.40.50.300">
    <property type="entry name" value="P-loop containing nucleotide triphosphate hydrolases"/>
    <property type="match status" value="1"/>
</dbReference>
<accession>A0ABW2BBN9</accession>